<name>A0A9P5XUI5_9AGAR</name>
<reference evidence="1" key="1">
    <citation type="submission" date="2020-11" db="EMBL/GenBank/DDBJ databases">
        <authorList>
            <consortium name="DOE Joint Genome Institute"/>
            <person name="Ahrendt S."/>
            <person name="Riley R."/>
            <person name="Andreopoulos W."/>
            <person name="Labutti K."/>
            <person name="Pangilinan J."/>
            <person name="Ruiz-Duenas F.J."/>
            <person name="Barrasa J.M."/>
            <person name="Sanchez-Garcia M."/>
            <person name="Camarero S."/>
            <person name="Miyauchi S."/>
            <person name="Serrano A."/>
            <person name="Linde D."/>
            <person name="Babiker R."/>
            <person name="Drula E."/>
            <person name="Ayuso-Fernandez I."/>
            <person name="Pacheco R."/>
            <person name="Padilla G."/>
            <person name="Ferreira P."/>
            <person name="Barriuso J."/>
            <person name="Kellner H."/>
            <person name="Castanera R."/>
            <person name="Alfaro M."/>
            <person name="Ramirez L."/>
            <person name="Pisabarro A.G."/>
            <person name="Kuo A."/>
            <person name="Tritt A."/>
            <person name="Lipzen A."/>
            <person name="He G."/>
            <person name="Yan M."/>
            <person name="Ng V."/>
            <person name="Cullen D."/>
            <person name="Martin F."/>
            <person name="Rosso M.-N."/>
            <person name="Henrissat B."/>
            <person name="Hibbett D."/>
            <person name="Martinez A.T."/>
            <person name="Grigoriev I.V."/>
        </authorList>
    </citation>
    <scope>NUCLEOTIDE SEQUENCE</scope>
    <source>
        <strain evidence="1">CBS 247.69</strain>
    </source>
</reference>
<sequence>MAMPILAKPLLILPRSHSDFPDLRFNECFIEKYLYQDPQAPENVLTILRRRGPYNIEDTISQSAGKQRVNGTPAFSMNFEDRIGAAIPPICITEAHPAENSVKCKCSGDPSGELKSKAKNLGYWHVKPGRFRRSSYRILCRRGAAAFLVVMEDRKPSTSTITKGTKALELVRRDLCQDVRWLAPLGVTNLTSTSKLGNLGPAL</sequence>
<protein>
    <submittedName>
        <fullName evidence="1">Uncharacterized protein</fullName>
    </submittedName>
</protein>
<comment type="caution">
    <text evidence="1">The sequence shown here is derived from an EMBL/GenBank/DDBJ whole genome shotgun (WGS) entry which is preliminary data.</text>
</comment>
<keyword evidence="2" id="KW-1185">Reference proteome</keyword>
<dbReference type="EMBL" id="MU150352">
    <property type="protein sequence ID" value="KAF9457997.1"/>
    <property type="molecule type" value="Genomic_DNA"/>
</dbReference>
<organism evidence="1 2">
    <name type="scientific">Collybia nuda</name>
    <dbReference type="NCBI Taxonomy" id="64659"/>
    <lineage>
        <taxon>Eukaryota</taxon>
        <taxon>Fungi</taxon>
        <taxon>Dikarya</taxon>
        <taxon>Basidiomycota</taxon>
        <taxon>Agaricomycotina</taxon>
        <taxon>Agaricomycetes</taxon>
        <taxon>Agaricomycetidae</taxon>
        <taxon>Agaricales</taxon>
        <taxon>Tricholomatineae</taxon>
        <taxon>Clitocybaceae</taxon>
        <taxon>Collybia</taxon>
    </lineage>
</organism>
<evidence type="ECO:0000313" key="2">
    <source>
        <dbReference type="Proteomes" id="UP000807353"/>
    </source>
</evidence>
<dbReference type="Proteomes" id="UP000807353">
    <property type="component" value="Unassembled WGS sequence"/>
</dbReference>
<proteinExistence type="predicted"/>
<gene>
    <name evidence="1" type="ORF">BDZ94DRAFT_1301503</name>
</gene>
<evidence type="ECO:0000313" key="1">
    <source>
        <dbReference type="EMBL" id="KAF9457997.1"/>
    </source>
</evidence>
<dbReference type="AlphaFoldDB" id="A0A9P5XUI5"/>
<accession>A0A9P5XUI5</accession>